<dbReference type="InterPro" id="IPR015424">
    <property type="entry name" value="PyrdxlP-dep_Trfase"/>
</dbReference>
<dbReference type="InParanoid" id="E8R056"/>
<dbReference type="EMBL" id="CP002353">
    <property type="protein sequence ID" value="ADV61174.1"/>
    <property type="molecule type" value="Genomic_DNA"/>
</dbReference>
<evidence type="ECO:0000313" key="5">
    <source>
        <dbReference type="EMBL" id="ADV61174.1"/>
    </source>
</evidence>
<protein>
    <submittedName>
        <fullName evidence="5">Cys/Met metabolism pyridoxal-phosphate-dependent protein</fullName>
    </submittedName>
</protein>
<accession>E8R056</accession>
<feature type="modified residue" description="N6-(pyridoxal phosphate)lysine" evidence="3">
    <location>
        <position position="211"/>
    </location>
</feature>
<dbReference type="InterPro" id="IPR015421">
    <property type="entry name" value="PyrdxlP-dep_Trfase_major"/>
</dbReference>
<evidence type="ECO:0000256" key="1">
    <source>
        <dbReference type="ARBA" id="ARBA00001933"/>
    </source>
</evidence>
<dbReference type="GO" id="GO:0005737">
    <property type="term" value="C:cytoplasm"/>
    <property type="evidence" value="ECO:0007669"/>
    <property type="project" value="TreeGrafter"/>
</dbReference>
<gene>
    <name evidence="5" type="ordered locus">Isop_0581</name>
</gene>
<dbReference type="Gene3D" id="3.40.640.10">
    <property type="entry name" value="Type I PLP-dependent aspartate aminotransferase-like (Major domain)"/>
    <property type="match status" value="1"/>
</dbReference>
<dbReference type="FunCoup" id="E8R056">
    <property type="interactions" value="450"/>
</dbReference>
<dbReference type="PIRSF" id="PIRSF001434">
    <property type="entry name" value="CGS"/>
    <property type="match status" value="1"/>
</dbReference>
<proteinExistence type="inferred from homology"/>
<dbReference type="KEGG" id="ipa:Isop_0581"/>
<dbReference type="GO" id="GO:0019346">
    <property type="term" value="P:transsulfuration"/>
    <property type="evidence" value="ECO:0007669"/>
    <property type="project" value="InterPro"/>
</dbReference>
<keyword evidence="6" id="KW-1185">Reference proteome</keyword>
<dbReference type="Pfam" id="PF01053">
    <property type="entry name" value="Cys_Met_Meta_PP"/>
    <property type="match status" value="1"/>
</dbReference>
<dbReference type="SUPFAM" id="SSF53383">
    <property type="entry name" value="PLP-dependent transferases"/>
    <property type="match status" value="1"/>
</dbReference>
<sequence length="404" mass="42797">MPSDDFNPLRLQTRCARVQEPVNSATRPLVPPLSLGVVGVVSDLEQIDALYEGRAEGLIYARDGHAEAERFARKIASLEGAEAAWATGSGMAAEAAVFLAALSGGDHVALAEGLYGKTIRLVRDQLTRFGVSYDLFDPTHPKSLEQVLTPATKLVFVETISNPLLRVADIPGLAALTRPRGIALAVDHTFGPLLGRPLAWGADLVIHSATKLIGGHSDLTLGVVAGSRGWIDRIAPVVTTFGFSAAPMDCWLASRGLATLALRVERACANALTLARRLQAHPQVCAVHYPGLESHPDHQRACTLLSGFGAMVTLDVGGRPQADHVIRRLAGRIPFAPSLGDTATTLSHPATTSHRGLRPEDWARQGIHPGLIRLSIGLEAVDDLTAELNAALDGLEAVPLPPSP</sequence>
<evidence type="ECO:0000313" key="6">
    <source>
        <dbReference type="Proteomes" id="UP000008631"/>
    </source>
</evidence>
<dbReference type="RefSeq" id="WP_013563463.1">
    <property type="nucleotide sequence ID" value="NC_014962.1"/>
</dbReference>
<dbReference type="InterPro" id="IPR015422">
    <property type="entry name" value="PyrdxlP-dep_Trfase_small"/>
</dbReference>
<name>E8R056_ISOPI</name>
<dbReference type="GO" id="GO:0016846">
    <property type="term" value="F:carbon-sulfur lyase activity"/>
    <property type="evidence" value="ECO:0007669"/>
    <property type="project" value="TreeGrafter"/>
</dbReference>
<dbReference type="PANTHER" id="PTHR11808">
    <property type="entry name" value="TRANS-SULFURATION ENZYME FAMILY MEMBER"/>
    <property type="match status" value="1"/>
</dbReference>
<keyword evidence="2 3" id="KW-0663">Pyridoxal phosphate</keyword>
<organism evidence="5 6">
    <name type="scientific">Isosphaera pallida (strain ATCC 43644 / DSM 9630 / IS1B)</name>
    <dbReference type="NCBI Taxonomy" id="575540"/>
    <lineage>
        <taxon>Bacteria</taxon>
        <taxon>Pseudomonadati</taxon>
        <taxon>Planctomycetota</taxon>
        <taxon>Planctomycetia</taxon>
        <taxon>Isosphaerales</taxon>
        <taxon>Isosphaeraceae</taxon>
        <taxon>Isosphaera</taxon>
    </lineage>
</organism>
<comment type="cofactor">
    <cofactor evidence="1 4">
        <name>pyridoxal 5'-phosphate</name>
        <dbReference type="ChEBI" id="CHEBI:597326"/>
    </cofactor>
</comment>
<comment type="similarity">
    <text evidence="4">Belongs to the trans-sulfuration enzymes family.</text>
</comment>
<dbReference type="GO" id="GO:0030170">
    <property type="term" value="F:pyridoxal phosphate binding"/>
    <property type="evidence" value="ECO:0007669"/>
    <property type="project" value="InterPro"/>
</dbReference>
<evidence type="ECO:0000256" key="2">
    <source>
        <dbReference type="ARBA" id="ARBA00022898"/>
    </source>
</evidence>
<dbReference type="OrthoDB" id="9780685at2"/>
<dbReference type="HOGENOM" id="CLU_018986_2_0_0"/>
<dbReference type="Proteomes" id="UP000008631">
    <property type="component" value="Chromosome"/>
</dbReference>
<dbReference type="InterPro" id="IPR000277">
    <property type="entry name" value="Cys/Met-Metab_PyrdxlP-dep_enz"/>
</dbReference>
<reference key="1">
    <citation type="submission" date="2010-11" db="EMBL/GenBank/DDBJ databases">
        <title>The complete sequence of chromosome of Isophaera pallida ATCC 43644.</title>
        <authorList>
            <consortium name="US DOE Joint Genome Institute (JGI-PGF)"/>
            <person name="Lucas S."/>
            <person name="Copeland A."/>
            <person name="Lapidus A."/>
            <person name="Bruce D."/>
            <person name="Goodwin L."/>
            <person name="Pitluck S."/>
            <person name="Kyrpides N."/>
            <person name="Mavromatis K."/>
            <person name="Pagani I."/>
            <person name="Ivanova N."/>
            <person name="Saunders E."/>
            <person name="Brettin T."/>
            <person name="Detter J.C."/>
            <person name="Han C."/>
            <person name="Tapia R."/>
            <person name="Land M."/>
            <person name="Hauser L."/>
            <person name="Markowitz V."/>
            <person name="Cheng J.-F."/>
            <person name="Hugenholtz P."/>
            <person name="Woyke T."/>
            <person name="Wu D."/>
            <person name="Eisen J.A."/>
        </authorList>
    </citation>
    <scope>NUCLEOTIDE SEQUENCE</scope>
    <source>
        <strain>ATCC 43644</strain>
    </source>
</reference>
<dbReference type="AlphaFoldDB" id="E8R056"/>
<dbReference type="FunFam" id="3.40.640.10:FF:000046">
    <property type="entry name" value="Cystathionine gamma-lyase"/>
    <property type="match status" value="1"/>
</dbReference>
<evidence type="ECO:0000256" key="4">
    <source>
        <dbReference type="RuleBase" id="RU362118"/>
    </source>
</evidence>
<dbReference type="Gene3D" id="3.90.1150.10">
    <property type="entry name" value="Aspartate Aminotransferase, domain 1"/>
    <property type="match status" value="1"/>
</dbReference>
<dbReference type="eggNOG" id="COG0626">
    <property type="taxonomic scope" value="Bacteria"/>
</dbReference>
<dbReference type="STRING" id="575540.Isop_0581"/>
<reference evidence="5 6" key="2">
    <citation type="journal article" date="2011" name="Stand. Genomic Sci.">
        <title>Complete genome sequence of Isosphaera pallida type strain (IS1B).</title>
        <authorList>
            <consortium name="US DOE Joint Genome Institute (JGI-PGF)"/>
            <person name="Goker M."/>
            <person name="Cleland D."/>
            <person name="Saunders E."/>
            <person name="Lapidus A."/>
            <person name="Nolan M."/>
            <person name="Lucas S."/>
            <person name="Hammon N."/>
            <person name="Deshpande S."/>
            <person name="Cheng J.F."/>
            <person name="Tapia R."/>
            <person name="Han C."/>
            <person name="Goodwin L."/>
            <person name="Pitluck S."/>
            <person name="Liolios K."/>
            <person name="Pagani I."/>
            <person name="Ivanova N."/>
            <person name="Mavromatis K."/>
            <person name="Pati A."/>
            <person name="Chen A."/>
            <person name="Palaniappan K."/>
            <person name="Land M."/>
            <person name="Hauser L."/>
            <person name="Chang Y.J."/>
            <person name="Jeffries C.D."/>
            <person name="Detter J.C."/>
            <person name="Beck B."/>
            <person name="Woyke T."/>
            <person name="Bristow J."/>
            <person name="Eisen J.A."/>
            <person name="Markowitz V."/>
            <person name="Hugenholtz P."/>
            <person name="Kyrpides N.C."/>
            <person name="Klenk H.P."/>
        </authorList>
    </citation>
    <scope>NUCLEOTIDE SEQUENCE [LARGE SCALE GENOMIC DNA]</scope>
    <source>
        <strain evidence="6">ATCC 43644 / DSM 9630 / IS1B</strain>
    </source>
</reference>
<evidence type="ECO:0000256" key="3">
    <source>
        <dbReference type="PIRSR" id="PIRSR001434-2"/>
    </source>
</evidence>